<dbReference type="SUPFAM" id="SSF69572">
    <property type="entry name" value="Activating enzymes of the ubiquitin-like proteins"/>
    <property type="match status" value="1"/>
</dbReference>
<dbReference type="Gene3D" id="3.40.50.720">
    <property type="entry name" value="NAD(P)-binding Rossmann-like Domain"/>
    <property type="match status" value="1"/>
</dbReference>
<organism evidence="2 3">
    <name type="scientific">Paracoccus angustae</name>
    <dbReference type="NCBI Taxonomy" id="1671480"/>
    <lineage>
        <taxon>Bacteria</taxon>
        <taxon>Pseudomonadati</taxon>
        <taxon>Pseudomonadota</taxon>
        <taxon>Alphaproteobacteria</taxon>
        <taxon>Rhodobacterales</taxon>
        <taxon>Paracoccaceae</taxon>
        <taxon>Paracoccus</taxon>
    </lineage>
</organism>
<dbReference type="Proteomes" id="UP001595539">
    <property type="component" value="Unassembled WGS sequence"/>
</dbReference>
<gene>
    <name evidence="2" type="ORF">ACFOM8_16120</name>
</gene>
<dbReference type="CDD" id="cd00757">
    <property type="entry name" value="ThiF_MoeB_HesA_family"/>
    <property type="match status" value="1"/>
</dbReference>
<protein>
    <submittedName>
        <fullName evidence="2">ThiF family adenylyltransferase</fullName>
    </submittedName>
</protein>
<keyword evidence="3" id="KW-1185">Reference proteome</keyword>
<dbReference type="PANTHER" id="PTHR10953:SF102">
    <property type="entry name" value="ADENYLYLTRANSFERASE AND SULFURTRANSFERASE MOCS3"/>
    <property type="match status" value="1"/>
</dbReference>
<dbReference type="Pfam" id="PF00899">
    <property type="entry name" value="ThiF"/>
    <property type="match status" value="1"/>
</dbReference>
<dbReference type="GO" id="GO:0016779">
    <property type="term" value="F:nucleotidyltransferase activity"/>
    <property type="evidence" value="ECO:0007669"/>
    <property type="project" value="UniProtKB-KW"/>
</dbReference>
<dbReference type="InterPro" id="IPR000594">
    <property type="entry name" value="ThiF_NAD_FAD-bd"/>
</dbReference>
<evidence type="ECO:0000259" key="1">
    <source>
        <dbReference type="Pfam" id="PF00899"/>
    </source>
</evidence>
<comment type="caution">
    <text evidence="2">The sequence shown here is derived from an EMBL/GenBank/DDBJ whole genome shotgun (WGS) entry which is preliminary data.</text>
</comment>
<evidence type="ECO:0000313" key="3">
    <source>
        <dbReference type="Proteomes" id="UP001595539"/>
    </source>
</evidence>
<sequence>MRYARQTVLPAIGEAGQARLAAAHVLVVGAGALGIPVLQYLTGAGVGRITVIDPDRIETSNLHRQPIYGRHVGQPKALAATLEMAALNPDTTVTPVVARLDPANAPGLVAGADLTLDCADSFAATYTLSDACLAAGRPLIAASVLRTEGFAGGFCEGAPSVRAVFPDLPAQTGTCATAGVMGPMAGLIGALQAQMAMAVLLGLHPSPLGQMIRFDGLRPASFRFDGAPEPLTGHRFIAPGQMRPDDLAVELRGPDEAPRPFVPHALRQPERLRPADGQRVVFACRSGLRAWAAADRLRRDWPGAIALVALGDPL</sequence>
<evidence type="ECO:0000313" key="2">
    <source>
        <dbReference type="EMBL" id="MFC3630969.1"/>
    </source>
</evidence>
<accession>A0ABV7U7C3</accession>
<feature type="domain" description="THIF-type NAD/FAD binding fold" evidence="1">
    <location>
        <begin position="3"/>
        <end position="220"/>
    </location>
</feature>
<dbReference type="InterPro" id="IPR035985">
    <property type="entry name" value="Ubiquitin-activating_enz"/>
</dbReference>
<dbReference type="EMBL" id="JBHRXY010000017">
    <property type="protein sequence ID" value="MFC3630969.1"/>
    <property type="molecule type" value="Genomic_DNA"/>
</dbReference>
<name>A0ABV7U7C3_9RHOB</name>
<keyword evidence="2" id="KW-0808">Transferase</keyword>
<dbReference type="InterPro" id="IPR045886">
    <property type="entry name" value="ThiF/MoeB/HesA"/>
</dbReference>
<proteinExistence type="predicted"/>
<dbReference type="RefSeq" id="WP_377763061.1">
    <property type="nucleotide sequence ID" value="NZ_JBHRXY010000017.1"/>
</dbReference>
<reference evidence="3" key="1">
    <citation type="journal article" date="2019" name="Int. J. Syst. Evol. Microbiol.">
        <title>The Global Catalogue of Microorganisms (GCM) 10K type strain sequencing project: providing services to taxonomists for standard genome sequencing and annotation.</title>
        <authorList>
            <consortium name="The Broad Institute Genomics Platform"/>
            <consortium name="The Broad Institute Genome Sequencing Center for Infectious Disease"/>
            <person name="Wu L."/>
            <person name="Ma J."/>
        </authorList>
    </citation>
    <scope>NUCLEOTIDE SEQUENCE [LARGE SCALE GENOMIC DNA]</scope>
    <source>
        <strain evidence="3">KCTC 42473</strain>
    </source>
</reference>
<keyword evidence="2" id="KW-0548">Nucleotidyltransferase</keyword>
<dbReference type="PANTHER" id="PTHR10953">
    <property type="entry name" value="UBIQUITIN-ACTIVATING ENZYME E1"/>
    <property type="match status" value="1"/>
</dbReference>